<gene>
    <name evidence="1" type="ORF">E2F43_15820</name>
</gene>
<dbReference type="EMBL" id="SMSE01000004">
    <property type="protein sequence ID" value="TDG11836.1"/>
    <property type="molecule type" value="Genomic_DNA"/>
</dbReference>
<dbReference type="OrthoDB" id="9976436at2"/>
<evidence type="ECO:0000313" key="1">
    <source>
        <dbReference type="EMBL" id="TDG11836.1"/>
    </source>
</evidence>
<accession>A0A4R5LNF7</accession>
<sequence length="69" mass="7417">MSSFATNAVCAHKPLCARDSIEQAVATLQRALEESTSQEPAGSADLDNLQLKLKLVRVQPREHPAEASS</sequence>
<organism evidence="1 2">
    <name type="scientific">Seongchinamella unica</name>
    <dbReference type="NCBI Taxonomy" id="2547392"/>
    <lineage>
        <taxon>Bacteria</taxon>
        <taxon>Pseudomonadati</taxon>
        <taxon>Pseudomonadota</taxon>
        <taxon>Gammaproteobacteria</taxon>
        <taxon>Cellvibrionales</taxon>
        <taxon>Halieaceae</taxon>
        <taxon>Seongchinamella</taxon>
    </lineage>
</organism>
<name>A0A4R5LNF7_9GAMM</name>
<comment type="caution">
    <text evidence="1">The sequence shown here is derived from an EMBL/GenBank/DDBJ whole genome shotgun (WGS) entry which is preliminary data.</text>
</comment>
<evidence type="ECO:0000313" key="2">
    <source>
        <dbReference type="Proteomes" id="UP000295554"/>
    </source>
</evidence>
<dbReference type="Proteomes" id="UP000295554">
    <property type="component" value="Unassembled WGS sequence"/>
</dbReference>
<reference evidence="1 2" key="1">
    <citation type="submission" date="2019-03" db="EMBL/GenBank/DDBJ databases">
        <title>Seongchinamella monodicae gen. nov., sp. nov., a novel member of the Gammaproteobacteria isolated from a tidal mudflat of beach.</title>
        <authorList>
            <person name="Yang H.G."/>
            <person name="Kang J.W."/>
            <person name="Lee S.D."/>
        </authorList>
    </citation>
    <scope>NUCLEOTIDE SEQUENCE [LARGE SCALE GENOMIC DNA]</scope>
    <source>
        <strain evidence="1 2">GH4-78</strain>
    </source>
</reference>
<dbReference type="RefSeq" id="WP_133214463.1">
    <property type="nucleotide sequence ID" value="NZ_SMSE01000004.1"/>
</dbReference>
<protein>
    <submittedName>
        <fullName evidence="1">Uncharacterized protein</fullName>
    </submittedName>
</protein>
<keyword evidence="2" id="KW-1185">Reference proteome</keyword>
<dbReference type="AlphaFoldDB" id="A0A4R5LNF7"/>
<proteinExistence type="predicted"/>